<evidence type="ECO:0000313" key="2">
    <source>
        <dbReference type="Proteomes" id="UP000314294"/>
    </source>
</evidence>
<reference evidence="1 2" key="1">
    <citation type="submission" date="2019-03" db="EMBL/GenBank/DDBJ databases">
        <title>First draft genome of Liparis tanakae, snailfish: a comprehensive survey of snailfish specific genes.</title>
        <authorList>
            <person name="Kim W."/>
            <person name="Song I."/>
            <person name="Jeong J.-H."/>
            <person name="Kim D."/>
            <person name="Kim S."/>
            <person name="Ryu S."/>
            <person name="Song J.Y."/>
            <person name="Lee S.K."/>
        </authorList>
    </citation>
    <scope>NUCLEOTIDE SEQUENCE [LARGE SCALE GENOMIC DNA]</scope>
    <source>
        <tissue evidence="1">Muscle</tissue>
    </source>
</reference>
<organism evidence="1 2">
    <name type="scientific">Liparis tanakae</name>
    <name type="common">Tanaka's snailfish</name>
    <dbReference type="NCBI Taxonomy" id="230148"/>
    <lineage>
        <taxon>Eukaryota</taxon>
        <taxon>Metazoa</taxon>
        <taxon>Chordata</taxon>
        <taxon>Craniata</taxon>
        <taxon>Vertebrata</taxon>
        <taxon>Euteleostomi</taxon>
        <taxon>Actinopterygii</taxon>
        <taxon>Neopterygii</taxon>
        <taxon>Teleostei</taxon>
        <taxon>Neoteleostei</taxon>
        <taxon>Acanthomorphata</taxon>
        <taxon>Eupercaria</taxon>
        <taxon>Perciformes</taxon>
        <taxon>Cottioidei</taxon>
        <taxon>Cottales</taxon>
        <taxon>Liparidae</taxon>
        <taxon>Liparis</taxon>
    </lineage>
</organism>
<evidence type="ECO:0000313" key="1">
    <source>
        <dbReference type="EMBL" id="TNN36017.1"/>
    </source>
</evidence>
<accession>A0A4Z2F4D9</accession>
<keyword evidence="2" id="KW-1185">Reference proteome</keyword>
<dbReference type="Proteomes" id="UP000314294">
    <property type="component" value="Unassembled WGS sequence"/>
</dbReference>
<name>A0A4Z2F4D9_9TELE</name>
<comment type="caution">
    <text evidence="1">The sequence shown here is derived from an EMBL/GenBank/DDBJ whole genome shotgun (WGS) entry which is preliminary data.</text>
</comment>
<proteinExistence type="predicted"/>
<sequence>MDPLPHRKKVWYSTHVFQKDLQTSLVAMDNSRVSLPDGCVEKHFPSMGGAGRTDIEHAAYPHPDFVVQFDEEVLALEAQLADLRPAERVDFGVSLEPKKDEFRSVSTCRWG</sequence>
<dbReference type="AlphaFoldDB" id="A0A4Z2F4D9"/>
<protein>
    <submittedName>
        <fullName evidence="1">Uncharacterized protein</fullName>
    </submittedName>
</protein>
<dbReference type="EMBL" id="SRLO01001672">
    <property type="protein sequence ID" value="TNN36017.1"/>
    <property type="molecule type" value="Genomic_DNA"/>
</dbReference>
<gene>
    <name evidence="1" type="ORF">EYF80_053820</name>
</gene>